<dbReference type="GO" id="GO:0005789">
    <property type="term" value="C:endoplasmic reticulum membrane"/>
    <property type="evidence" value="ECO:0007669"/>
    <property type="project" value="TreeGrafter"/>
</dbReference>
<proteinExistence type="inferred from homology"/>
<protein>
    <submittedName>
        <fullName evidence="9">3-keto-steroid reductase</fullName>
    </submittedName>
</protein>
<evidence type="ECO:0000313" key="10">
    <source>
        <dbReference type="Proteomes" id="UP000664203"/>
    </source>
</evidence>
<feature type="region of interest" description="Disordered" evidence="8">
    <location>
        <begin position="266"/>
        <end position="319"/>
    </location>
</feature>
<dbReference type="GO" id="GO:0005811">
    <property type="term" value="C:lipid droplet"/>
    <property type="evidence" value="ECO:0007669"/>
    <property type="project" value="TreeGrafter"/>
</dbReference>
<sequence>MDETDDLHPRDNEQHSYVLVTGVNSGLGFAICCRLINEFISSRPTFECLTLVITTRDYRKSDDTVKRLERHLEKQSREVDALLKHRISLQPEQVDLTSLPSVQTLSTRLLQNLPRLDTIICNAGYGGFTGIDWPIAIKETLTDFFASLTYPSYKLSATGETTAAQTGSTNPGIEGGNNQKNEPPLGQVFTSNVFGHYLLAHQLIPLLSASPDQGRIVFISSIEPLASHFNPADIQGLASPKAYESSKRLTDILVLTSTLPSTKPFVQRFLTPSPTTPSQSISLLDNEPSGSTRGSTPDTPPHRISLSDNEHRPPANPEPKIYISHPGICATSIVTLSLIPFYLRILAFYIARWLGSPWHTVSPYKGACAPVWLVLADQDELEDIEQVEGKGKWGSVCDRAGHERVMRTVVEGWGLGGRMGEGDVGNRIGSRKGFREVTREDREDFEELGRECWREMEALRMAWEERLRTE</sequence>
<dbReference type="GO" id="GO:0000253">
    <property type="term" value="F:3-beta-hydroxysteroid 3-dehydrogenase (NADP+) activity"/>
    <property type="evidence" value="ECO:0007669"/>
    <property type="project" value="TreeGrafter"/>
</dbReference>
<evidence type="ECO:0000313" key="9">
    <source>
        <dbReference type="EMBL" id="CAF9908083.1"/>
    </source>
</evidence>
<comment type="caution">
    <text evidence="9">The sequence shown here is derived from an EMBL/GenBank/DDBJ whole genome shotgun (WGS) entry which is preliminary data.</text>
</comment>
<feature type="coiled-coil region" evidence="7">
    <location>
        <begin position="58"/>
        <end position="85"/>
    </location>
</feature>
<evidence type="ECO:0000256" key="7">
    <source>
        <dbReference type="SAM" id="Coils"/>
    </source>
</evidence>
<feature type="compositionally biased region" description="Polar residues" evidence="8">
    <location>
        <begin position="288"/>
        <end position="297"/>
    </location>
</feature>
<dbReference type="PANTHER" id="PTHR43647">
    <property type="entry name" value="DEHYDROGENASE"/>
    <property type="match status" value="1"/>
</dbReference>
<dbReference type="InterPro" id="IPR051593">
    <property type="entry name" value="Ergosterol_Biosynth_ERG27"/>
</dbReference>
<evidence type="ECO:0000256" key="6">
    <source>
        <dbReference type="ARBA" id="ARBA00023593"/>
    </source>
</evidence>
<feature type="compositionally biased region" description="Low complexity" evidence="8">
    <location>
        <begin position="270"/>
        <end position="284"/>
    </location>
</feature>
<keyword evidence="1" id="KW-0444">Lipid biosynthesis</keyword>
<keyword evidence="7" id="KW-0175">Coiled coil</keyword>
<dbReference type="Gene3D" id="3.40.50.720">
    <property type="entry name" value="NAD(P)-binding Rossmann-like Domain"/>
    <property type="match status" value="1"/>
</dbReference>
<dbReference type="InterPro" id="IPR036291">
    <property type="entry name" value="NAD(P)-bd_dom_sf"/>
</dbReference>
<reference evidence="9" key="1">
    <citation type="submission" date="2021-03" db="EMBL/GenBank/DDBJ databases">
        <authorList>
            <person name="Tagirdzhanova G."/>
        </authorList>
    </citation>
    <scope>NUCLEOTIDE SEQUENCE</scope>
</reference>
<evidence type="ECO:0000256" key="8">
    <source>
        <dbReference type="SAM" id="MobiDB-lite"/>
    </source>
</evidence>
<dbReference type="GO" id="GO:0006696">
    <property type="term" value="P:ergosterol biosynthetic process"/>
    <property type="evidence" value="ECO:0007669"/>
    <property type="project" value="TreeGrafter"/>
</dbReference>
<keyword evidence="4" id="KW-0560">Oxidoreductase</keyword>
<keyword evidence="10" id="KW-1185">Reference proteome</keyword>
<evidence type="ECO:0000256" key="4">
    <source>
        <dbReference type="ARBA" id="ARBA00023002"/>
    </source>
</evidence>
<keyword evidence="3" id="KW-0752">Steroid biosynthesis</keyword>
<evidence type="ECO:0000256" key="3">
    <source>
        <dbReference type="ARBA" id="ARBA00022955"/>
    </source>
</evidence>
<gene>
    <name evidence="9" type="primary">ERG27</name>
    <name evidence="9" type="ORF">ALECFALPRED_004217</name>
</gene>
<evidence type="ECO:0000256" key="5">
    <source>
        <dbReference type="ARBA" id="ARBA00023098"/>
    </source>
</evidence>
<dbReference type="GO" id="GO:0005741">
    <property type="term" value="C:mitochondrial outer membrane"/>
    <property type="evidence" value="ECO:0007669"/>
    <property type="project" value="TreeGrafter"/>
</dbReference>
<organism evidence="9 10">
    <name type="scientific">Alectoria fallacina</name>
    <dbReference type="NCBI Taxonomy" id="1903189"/>
    <lineage>
        <taxon>Eukaryota</taxon>
        <taxon>Fungi</taxon>
        <taxon>Dikarya</taxon>
        <taxon>Ascomycota</taxon>
        <taxon>Pezizomycotina</taxon>
        <taxon>Lecanoromycetes</taxon>
        <taxon>OSLEUM clade</taxon>
        <taxon>Lecanoromycetidae</taxon>
        <taxon>Lecanorales</taxon>
        <taxon>Lecanorineae</taxon>
        <taxon>Parmeliaceae</taxon>
        <taxon>Alectoria</taxon>
    </lineage>
</organism>
<name>A0A8H3EPD2_9LECA</name>
<accession>A0A8H3EPD2</accession>
<dbReference type="Proteomes" id="UP000664203">
    <property type="component" value="Unassembled WGS sequence"/>
</dbReference>
<evidence type="ECO:0000256" key="2">
    <source>
        <dbReference type="ARBA" id="ARBA00022857"/>
    </source>
</evidence>
<comment type="similarity">
    <text evidence="6">Belongs to the short-chain dehydrogenases/reductases (SDR) family. ERG27 subfamily.</text>
</comment>
<dbReference type="AlphaFoldDB" id="A0A8H3EPD2"/>
<keyword evidence="5" id="KW-0443">Lipid metabolism</keyword>
<evidence type="ECO:0000256" key="1">
    <source>
        <dbReference type="ARBA" id="ARBA00022516"/>
    </source>
</evidence>
<dbReference type="PANTHER" id="PTHR43647:SF1">
    <property type="entry name" value="3-KETO-STEROID REDUCTASE ERG27"/>
    <property type="match status" value="1"/>
</dbReference>
<dbReference type="SUPFAM" id="SSF51735">
    <property type="entry name" value="NAD(P)-binding Rossmann-fold domains"/>
    <property type="match status" value="1"/>
</dbReference>
<keyword evidence="2" id="KW-0521">NADP</keyword>
<dbReference type="EMBL" id="CAJPDR010000026">
    <property type="protein sequence ID" value="CAF9908083.1"/>
    <property type="molecule type" value="Genomic_DNA"/>
</dbReference>
<dbReference type="OrthoDB" id="9989144at2759"/>